<dbReference type="Proteomes" id="UP000012081">
    <property type="component" value="Unassembled WGS sequence"/>
</dbReference>
<dbReference type="AlphaFoldDB" id="M8DC11"/>
<proteinExistence type="predicted"/>
<evidence type="ECO:0000313" key="3">
    <source>
        <dbReference type="Proteomes" id="UP000012081"/>
    </source>
</evidence>
<dbReference type="PATRIC" id="fig|1300222.3.peg.1533"/>
<organism evidence="2 3">
    <name type="scientific">Brevibacillus borstelensis AK1</name>
    <dbReference type="NCBI Taxonomy" id="1300222"/>
    <lineage>
        <taxon>Bacteria</taxon>
        <taxon>Bacillati</taxon>
        <taxon>Bacillota</taxon>
        <taxon>Bacilli</taxon>
        <taxon>Bacillales</taxon>
        <taxon>Paenibacillaceae</taxon>
        <taxon>Brevibacillus</taxon>
    </lineage>
</organism>
<gene>
    <name evidence="2" type="ORF">I532_07460</name>
</gene>
<keyword evidence="1" id="KW-0812">Transmembrane</keyword>
<dbReference type="STRING" id="1300222.I532_07460"/>
<evidence type="ECO:0000256" key="1">
    <source>
        <dbReference type="SAM" id="Phobius"/>
    </source>
</evidence>
<keyword evidence="3" id="KW-1185">Reference proteome</keyword>
<dbReference type="EMBL" id="APBN01000002">
    <property type="protein sequence ID" value="EMT53834.1"/>
    <property type="molecule type" value="Genomic_DNA"/>
</dbReference>
<keyword evidence="1" id="KW-0472">Membrane</keyword>
<reference evidence="2 3" key="1">
    <citation type="submission" date="2013-03" db="EMBL/GenBank/DDBJ databases">
        <title>Assembly of a new bacterial strain Brevibacillus borstelensis AK1.</title>
        <authorList>
            <person name="Rajan I."/>
            <person name="PoliReddy D."/>
            <person name="Sugumar T."/>
            <person name="Rathinam K."/>
            <person name="Alqarawi S."/>
            <person name="Khalil A.B."/>
            <person name="Sivakumar N."/>
        </authorList>
    </citation>
    <scope>NUCLEOTIDE SEQUENCE [LARGE SCALE GENOMIC DNA]</scope>
    <source>
        <strain evidence="2 3">AK1</strain>
    </source>
</reference>
<comment type="caution">
    <text evidence="2">The sequence shown here is derived from an EMBL/GenBank/DDBJ whole genome shotgun (WGS) entry which is preliminary data.</text>
</comment>
<accession>M8DC11</accession>
<name>M8DC11_9BACL</name>
<protein>
    <submittedName>
        <fullName evidence="2">Uncharacterized protein</fullName>
    </submittedName>
</protein>
<sequence length="226" mass="25584">MRFFCKNGKESFFMFGRKWRTTLAAIFLFFLAWIMNARFPHEVQLVDNLFQIFGVPAWSNGTSGLHYAAFLPLSMMALAYAMMVYVTKRPGIMLLVLLLAVGLLPKQQELVRWYQRNFADGIYMLEYKEERSGCTAKTSAEGVRNGTCVVVLQNHGEQPARFEISVYGPSGRKRAAVLTGYPVEVKSRENVRLELPVEPGGQGDIVYEEWGAPRITISSAGKRRDL</sequence>
<evidence type="ECO:0000313" key="2">
    <source>
        <dbReference type="EMBL" id="EMT53834.1"/>
    </source>
</evidence>
<keyword evidence="1" id="KW-1133">Transmembrane helix</keyword>
<feature type="transmembrane region" description="Helical" evidence="1">
    <location>
        <begin position="64"/>
        <end position="86"/>
    </location>
</feature>